<comment type="caution">
    <text evidence="1">The sequence shown here is derived from an EMBL/GenBank/DDBJ whole genome shotgun (WGS) entry which is preliminary data.</text>
</comment>
<gene>
    <name evidence="1" type="ORF">ALO92_101675</name>
    <name evidence="2" type="ORF">SAMN05216596_101223</name>
</gene>
<sequence length="601" mass="65605">MAVEYPAPGVPGLQQPGNYIDLEQLGSLDLLTYVNYPGIVNGSFFYINWRGCGAKGEVVDIFDDLIEVVGLEADGMPVMIDNQKLKRLDQGWVFYSYFVPDSNTLDTLIESKRLFFNVGRPLISATPLAVPQCKQSHDLKLDPQLLRSGEVTFVTPPYKAMRAGDEVTLTLDLYFGVSDPWDPLVRTHSVTAGEAGQPLTWKIPANDLLVIEDGYALMSQKIDYAGTTFSTQGPVQTLDIVAPDIVFLPRLEIKDFSGGSLDPQSYPDGITLKIEPYTGMQVNDEVVIYVSSDSQLVKTLRTDVSTLDSQVLELKVDQDWLVSNNGKNVEFMYQYARQGTAGSSIARGVLLRQPLDLPPPEIKHAIVEDNGSEGVIGHVFAQALIDGVEVRIPETAVIGPDDTVQMHWDGYGSTGSFIAEPSVGDPKLFIIPATAVPANMGKRVDVYYQVTPALEPPGTSKVFDLEVKGIDGGWPVVQNVRPSTHDGLLSLGEVPTEGAGLSLATWMYMVAGQRVRIIVTGLSSNGDPQSFDVRTGAAEPVTVTEYQAGKVSGLIPKDFLEGLQRDTETITVKIEVSFDEGKTYVPFPFISFSLTNQMRAR</sequence>
<accession>A0A0P9LYE0</accession>
<name>A0A0P9LYE0_9PSED</name>
<keyword evidence="4" id="KW-1185">Reference proteome</keyword>
<dbReference type="EMBL" id="FNJH01000001">
    <property type="protein sequence ID" value="SDO39302.1"/>
    <property type="molecule type" value="Genomic_DNA"/>
</dbReference>
<proteinExistence type="predicted"/>
<dbReference type="GeneID" id="65073497"/>
<dbReference type="PATRIC" id="fig|200452.3.peg.464"/>
<dbReference type="EMBL" id="LJQB01000065">
    <property type="protein sequence ID" value="KPW83651.1"/>
    <property type="molecule type" value="Genomic_DNA"/>
</dbReference>
<dbReference type="Proteomes" id="UP000050411">
    <property type="component" value="Unassembled WGS sequence"/>
</dbReference>
<dbReference type="RefSeq" id="WP_054993942.1">
    <property type="nucleotide sequence ID" value="NZ_FNJH01000001.1"/>
</dbReference>
<evidence type="ECO:0000313" key="1">
    <source>
        <dbReference type="EMBL" id="KPW83651.1"/>
    </source>
</evidence>
<protein>
    <submittedName>
        <fullName evidence="1">Uncharacterized protein</fullName>
    </submittedName>
</protein>
<reference evidence="1 3" key="1">
    <citation type="submission" date="2015-09" db="EMBL/GenBank/DDBJ databases">
        <title>Genome announcement of multiple Pseudomonas syringae strains.</title>
        <authorList>
            <person name="Thakur S."/>
            <person name="Wang P.W."/>
            <person name="Gong Y."/>
            <person name="Weir B.S."/>
            <person name="Guttman D.S."/>
        </authorList>
    </citation>
    <scope>NUCLEOTIDE SEQUENCE [LARGE SCALE GENOMIC DNA]</scope>
    <source>
        <strain evidence="1 3">ICMP19117</strain>
    </source>
</reference>
<evidence type="ECO:0000313" key="4">
    <source>
        <dbReference type="Proteomes" id="UP000183042"/>
    </source>
</evidence>
<reference evidence="2 4" key="2">
    <citation type="submission" date="2016-10" db="EMBL/GenBank/DDBJ databases">
        <authorList>
            <person name="Varghese N."/>
            <person name="Submissions S."/>
        </authorList>
    </citation>
    <scope>NUCLEOTIDE SEQUENCE [LARGE SCALE GENOMIC DNA]</scope>
    <source>
        <strain evidence="2 4">DSM 14939</strain>
    </source>
</reference>
<evidence type="ECO:0000313" key="3">
    <source>
        <dbReference type="Proteomes" id="UP000050411"/>
    </source>
</evidence>
<dbReference type="AlphaFoldDB" id="A0A0P9LYE0"/>
<dbReference type="Proteomes" id="UP000183042">
    <property type="component" value="Unassembled WGS sequence"/>
</dbReference>
<organism evidence="1 3">
    <name type="scientific">Pseudomonas congelans</name>
    <dbReference type="NCBI Taxonomy" id="200452"/>
    <lineage>
        <taxon>Bacteria</taxon>
        <taxon>Pseudomonadati</taxon>
        <taxon>Pseudomonadota</taxon>
        <taxon>Gammaproteobacteria</taxon>
        <taxon>Pseudomonadales</taxon>
        <taxon>Pseudomonadaceae</taxon>
        <taxon>Pseudomonas</taxon>
    </lineage>
</organism>
<evidence type="ECO:0000313" key="2">
    <source>
        <dbReference type="EMBL" id="SDO39302.1"/>
    </source>
</evidence>